<dbReference type="EMBL" id="CP001001">
    <property type="protein sequence ID" value="ACB27144.1"/>
    <property type="molecule type" value="Genomic_DNA"/>
</dbReference>
<organism evidence="1 2">
    <name type="scientific">Methylobacterium radiotolerans (strain ATCC 27329 / DSM 1819 / JCM 2831 / NBRC 15690 / NCIMB 10815 / 0-1)</name>
    <dbReference type="NCBI Taxonomy" id="426355"/>
    <lineage>
        <taxon>Bacteria</taxon>
        <taxon>Pseudomonadati</taxon>
        <taxon>Pseudomonadota</taxon>
        <taxon>Alphaproteobacteria</taxon>
        <taxon>Hyphomicrobiales</taxon>
        <taxon>Methylobacteriaceae</taxon>
        <taxon>Methylobacterium</taxon>
    </lineage>
</organism>
<protein>
    <submittedName>
        <fullName evidence="1">Uncharacterized protein</fullName>
    </submittedName>
</protein>
<sequence>MSPFEVDSHPLKVAVSASQPHHLRALPLGRAEARLRVAAVLKIRVAVNFVEGGHEVVDGIES</sequence>
<gene>
    <name evidence="1" type="ordered locus">Mrad2831_5187</name>
</gene>
<accession>B1LW81</accession>
<name>B1LW81_METRJ</name>
<dbReference type="RefSeq" id="WP_012322088.1">
    <property type="nucleotide sequence ID" value="NC_010505.1"/>
</dbReference>
<dbReference type="Proteomes" id="UP000006589">
    <property type="component" value="Chromosome"/>
</dbReference>
<evidence type="ECO:0000313" key="2">
    <source>
        <dbReference type="Proteomes" id="UP000006589"/>
    </source>
</evidence>
<dbReference type="AlphaFoldDB" id="B1LW81"/>
<dbReference type="GeneID" id="43529511"/>
<proteinExistence type="predicted"/>
<dbReference type="KEGG" id="mrd:Mrad2831_5187"/>
<reference evidence="1 2" key="1">
    <citation type="submission" date="2008-03" db="EMBL/GenBank/DDBJ databases">
        <title>Complete sequence of chromosome of Methylobacterium radiotolerans JCM 2831.</title>
        <authorList>
            <consortium name="US DOE Joint Genome Institute"/>
            <person name="Copeland A."/>
            <person name="Lucas S."/>
            <person name="Lapidus A."/>
            <person name="Glavina del Rio T."/>
            <person name="Dalin E."/>
            <person name="Tice H."/>
            <person name="Bruce D."/>
            <person name="Goodwin L."/>
            <person name="Pitluck S."/>
            <person name="Kiss H."/>
            <person name="Brettin T."/>
            <person name="Detter J.C."/>
            <person name="Han C."/>
            <person name="Kuske C.R."/>
            <person name="Schmutz J."/>
            <person name="Larimer F."/>
            <person name="Land M."/>
            <person name="Hauser L."/>
            <person name="Kyrpides N."/>
            <person name="Mikhailova N."/>
            <person name="Marx C.J."/>
            <person name="Richardson P."/>
        </authorList>
    </citation>
    <scope>NUCLEOTIDE SEQUENCE [LARGE SCALE GENOMIC DNA]</scope>
    <source>
        <strain evidence="2">ATCC 27329 / DSM 1819 / JCM 2831 / NBRC 15690 / NCIMB 10815 / 0-1</strain>
    </source>
</reference>
<dbReference type="HOGENOM" id="CLU_2899094_0_0_5"/>
<evidence type="ECO:0000313" key="1">
    <source>
        <dbReference type="EMBL" id="ACB27144.1"/>
    </source>
</evidence>
<dbReference type="PATRIC" id="fig|426355.14.peg.5254"/>